<dbReference type="OrthoDB" id="9774290at2"/>
<evidence type="ECO:0000256" key="3">
    <source>
        <dbReference type="ARBA" id="ARBA00022777"/>
    </source>
</evidence>
<dbReference type="GO" id="GO:0008887">
    <property type="term" value="F:glycerate kinase activity"/>
    <property type="evidence" value="ECO:0007669"/>
    <property type="project" value="UniProtKB-UniRule"/>
</dbReference>
<dbReference type="SUPFAM" id="SSF110738">
    <property type="entry name" value="Glycerate kinase I"/>
    <property type="match status" value="1"/>
</dbReference>
<dbReference type="AlphaFoldDB" id="R2SJ45"/>
<reference evidence="5 6" key="1">
    <citation type="submission" date="2013-02" db="EMBL/GenBank/DDBJ databases">
        <title>The Genome Sequence of Enterococcus pallens BAA-351.</title>
        <authorList>
            <consortium name="The Broad Institute Genome Sequencing Platform"/>
            <consortium name="The Broad Institute Genome Sequencing Center for Infectious Disease"/>
            <person name="Earl A.M."/>
            <person name="Gilmore M.S."/>
            <person name="Lebreton F."/>
            <person name="Walker B."/>
            <person name="Young S.K."/>
            <person name="Zeng Q."/>
            <person name="Gargeya S."/>
            <person name="Fitzgerald M."/>
            <person name="Haas B."/>
            <person name="Abouelleil A."/>
            <person name="Alvarado L."/>
            <person name="Arachchi H.M."/>
            <person name="Berlin A.M."/>
            <person name="Chapman S.B."/>
            <person name="Dewar J."/>
            <person name="Goldberg J."/>
            <person name="Griggs A."/>
            <person name="Gujja S."/>
            <person name="Hansen M."/>
            <person name="Howarth C."/>
            <person name="Imamovic A."/>
            <person name="Larimer J."/>
            <person name="McCowan C."/>
            <person name="Murphy C."/>
            <person name="Neiman D."/>
            <person name="Pearson M."/>
            <person name="Priest M."/>
            <person name="Roberts A."/>
            <person name="Saif S."/>
            <person name="Shea T."/>
            <person name="Sisk P."/>
            <person name="Sykes S."/>
            <person name="Wortman J."/>
            <person name="Nusbaum C."/>
            <person name="Birren B."/>
        </authorList>
    </citation>
    <scope>NUCLEOTIDE SEQUENCE [LARGE SCALE GENOMIC DNA]</scope>
    <source>
        <strain evidence="5 6">ATCC BAA-351</strain>
    </source>
</reference>
<dbReference type="HOGENOM" id="CLU_028255_0_1_9"/>
<dbReference type="EMBL" id="AJAQ01000011">
    <property type="protein sequence ID" value="EOH95240.1"/>
    <property type="molecule type" value="Genomic_DNA"/>
</dbReference>
<dbReference type="InterPro" id="IPR018193">
    <property type="entry name" value="Glyc_kinase_flavodox-like_fold"/>
</dbReference>
<comment type="caution">
    <text evidence="5">The sequence shown here is derived from an EMBL/GenBank/DDBJ whole genome shotgun (WGS) entry which is preliminary data.</text>
</comment>
<dbReference type="PATRIC" id="fig|1158607.3.peg.1185"/>
<evidence type="ECO:0000256" key="2">
    <source>
        <dbReference type="ARBA" id="ARBA00022679"/>
    </source>
</evidence>
<proteinExistence type="inferred from homology"/>
<comment type="similarity">
    <text evidence="1 4">Belongs to the glycerate kinase type-1 family.</text>
</comment>
<dbReference type="Gene3D" id="3.40.50.10350">
    <property type="entry name" value="Glycerate kinase, domain 1"/>
    <property type="match status" value="1"/>
</dbReference>
<dbReference type="STRING" id="160454.RV10_GL002287"/>
<evidence type="ECO:0000313" key="6">
    <source>
        <dbReference type="Proteomes" id="UP000013782"/>
    </source>
</evidence>
<dbReference type="Pfam" id="PF02595">
    <property type="entry name" value="Gly_kinase"/>
    <property type="match status" value="1"/>
</dbReference>
<dbReference type="RefSeq" id="WP_010756232.1">
    <property type="nucleotide sequence ID" value="NZ_ASWD01000002.1"/>
</dbReference>
<dbReference type="eggNOG" id="COG1929">
    <property type="taxonomic scope" value="Bacteria"/>
</dbReference>
<organism evidence="5 6">
    <name type="scientific">Enterococcus pallens ATCC BAA-351</name>
    <dbReference type="NCBI Taxonomy" id="1158607"/>
    <lineage>
        <taxon>Bacteria</taxon>
        <taxon>Bacillati</taxon>
        <taxon>Bacillota</taxon>
        <taxon>Bacilli</taxon>
        <taxon>Lactobacillales</taxon>
        <taxon>Enterococcaceae</taxon>
        <taxon>Enterococcus</taxon>
    </lineage>
</organism>
<dbReference type="InterPro" id="IPR018197">
    <property type="entry name" value="Glycerate_kinase_RE-like"/>
</dbReference>
<dbReference type="PANTHER" id="PTHR21599:SF0">
    <property type="entry name" value="GLYCERATE KINASE"/>
    <property type="match status" value="1"/>
</dbReference>
<dbReference type="Gene3D" id="3.90.1510.10">
    <property type="entry name" value="Glycerate kinase, domain 2"/>
    <property type="match status" value="1"/>
</dbReference>
<sequence>MKALIAIDSFKGSATSRMVNQAVAAGMKKLDPAIEVEIVSVADGGEGTLAAFHENGLGELLEAPAADLYNQPITANYVLLDQETAVVEVAEAAGIHFLTEERGACEASSFGFGQLLKTIVDQQPAVQHFIVGLGGSGINDAGIGMLQALGVSLKKADGTEIVPGLAEIAQIATIDASQLNQQVANKKFTLLTDVENPFAGKAGATYTFGRQKGVKDLAAVDAALQHYNQKLAELTGVDYAQQAGTGAAGGIGLSFLSFFQATYVSGASYMIELLGLQEKMQQVDVVITGEGKMDRQSAYGKLPTVIAQKAKLSKKTVIALVGDASEVSEENYQAGIDLVLSLPRGPLSLADSISRTEELAKLAGSDIMRILSI</sequence>
<dbReference type="PIRSF" id="PIRSF006078">
    <property type="entry name" value="GlxK"/>
    <property type="match status" value="1"/>
</dbReference>
<keyword evidence="2 4" id="KW-0808">Transferase</keyword>
<protein>
    <submittedName>
        <fullName evidence="5">Glycerate kinase</fullName>
    </submittedName>
</protein>
<evidence type="ECO:0000313" key="5">
    <source>
        <dbReference type="EMBL" id="EOH95240.1"/>
    </source>
</evidence>
<dbReference type="Proteomes" id="UP000013782">
    <property type="component" value="Unassembled WGS sequence"/>
</dbReference>
<dbReference type="GO" id="GO:0031388">
    <property type="term" value="P:organic acid phosphorylation"/>
    <property type="evidence" value="ECO:0007669"/>
    <property type="project" value="UniProtKB-UniRule"/>
</dbReference>
<dbReference type="InterPro" id="IPR004381">
    <property type="entry name" value="Glycerate_kinase"/>
</dbReference>
<accession>R2SJ45</accession>
<evidence type="ECO:0000256" key="1">
    <source>
        <dbReference type="ARBA" id="ARBA00006284"/>
    </source>
</evidence>
<dbReference type="InterPro" id="IPR036129">
    <property type="entry name" value="Glycerate_kinase_sf"/>
</dbReference>
<keyword evidence="3 4" id="KW-0418">Kinase</keyword>
<keyword evidence="6" id="KW-1185">Reference proteome</keyword>
<dbReference type="PANTHER" id="PTHR21599">
    <property type="entry name" value="GLYCERATE KINASE"/>
    <property type="match status" value="1"/>
</dbReference>
<name>R2SJ45_9ENTE</name>
<gene>
    <name evidence="5" type="ORF">UAU_01202</name>
</gene>
<dbReference type="NCBIfam" id="TIGR00045">
    <property type="entry name" value="glycerate kinase"/>
    <property type="match status" value="1"/>
</dbReference>
<evidence type="ECO:0000256" key="4">
    <source>
        <dbReference type="PIRNR" id="PIRNR006078"/>
    </source>
</evidence>